<protein>
    <submittedName>
        <fullName evidence="1">Uncharacterized protein</fullName>
    </submittedName>
</protein>
<gene>
    <name evidence="1" type="ORF">DPEC_G00037390</name>
</gene>
<dbReference type="EMBL" id="CM055730">
    <property type="protein sequence ID" value="KAJ8014163.1"/>
    <property type="molecule type" value="Genomic_DNA"/>
</dbReference>
<keyword evidence="2" id="KW-1185">Reference proteome</keyword>
<reference evidence="1" key="1">
    <citation type="submission" date="2021-05" db="EMBL/GenBank/DDBJ databases">
        <authorList>
            <person name="Pan Q."/>
            <person name="Jouanno E."/>
            <person name="Zahm M."/>
            <person name="Klopp C."/>
            <person name="Cabau C."/>
            <person name="Louis A."/>
            <person name="Berthelot C."/>
            <person name="Parey E."/>
            <person name="Roest Crollius H."/>
            <person name="Montfort J."/>
            <person name="Robinson-Rechavi M."/>
            <person name="Bouchez O."/>
            <person name="Lampietro C."/>
            <person name="Lopez Roques C."/>
            <person name="Donnadieu C."/>
            <person name="Postlethwait J."/>
            <person name="Bobe J."/>
            <person name="Dillon D."/>
            <person name="Chandos A."/>
            <person name="von Hippel F."/>
            <person name="Guiguen Y."/>
        </authorList>
    </citation>
    <scope>NUCLEOTIDE SEQUENCE</scope>
    <source>
        <strain evidence="1">YG-Jan2019</strain>
    </source>
</reference>
<organism evidence="1 2">
    <name type="scientific">Dallia pectoralis</name>
    <name type="common">Alaska blackfish</name>
    <dbReference type="NCBI Taxonomy" id="75939"/>
    <lineage>
        <taxon>Eukaryota</taxon>
        <taxon>Metazoa</taxon>
        <taxon>Chordata</taxon>
        <taxon>Craniata</taxon>
        <taxon>Vertebrata</taxon>
        <taxon>Euteleostomi</taxon>
        <taxon>Actinopterygii</taxon>
        <taxon>Neopterygii</taxon>
        <taxon>Teleostei</taxon>
        <taxon>Protacanthopterygii</taxon>
        <taxon>Esociformes</taxon>
        <taxon>Umbridae</taxon>
        <taxon>Dallia</taxon>
    </lineage>
</organism>
<sequence>MSAKRHWPRLGRPSKPRSVEAVLEPSSLHCLKDKCRSVAGWPKEDCTLSDLGLESSLKNLPKDPTLSTSIVHHPCTAQGFMLGAGSTGLLSCSWEKKLEGHLGV</sequence>
<proteinExistence type="predicted"/>
<comment type="caution">
    <text evidence="1">The sequence shown here is derived from an EMBL/GenBank/DDBJ whole genome shotgun (WGS) entry which is preliminary data.</text>
</comment>
<name>A0ACC2HE85_DALPE</name>
<accession>A0ACC2HE85</accession>
<dbReference type="Proteomes" id="UP001157502">
    <property type="component" value="Chromosome 3"/>
</dbReference>
<evidence type="ECO:0000313" key="1">
    <source>
        <dbReference type="EMBL" id="KAJ8014163.1"/>
    </source>
</evidence>
<evidence type="ECO:0000313" key="2">
    <source>
        <dbReference type="Proteomes" id="UP001157502"/>
    </source>
</evidence>